<keyword evidence="1" id="KW-0732">Signal</keyword>
<sequence>MSIISLSFLVLSSIQIVNCAYQEEPYHTLTVPFGTENGGQTTEQVFMEFHCHTVLYDRNMAMKITLNSSEEVFMAMDKCGMRIFETTEDTDNATFILGKEWVETMLTGIDKTCDVINEYAANFTFDCKGPCNGTITFSLLEINPDDLKANYEKSNSATEAIPFETLAEEVPAIANAEMGVLIEAVFLNPSLRLEFDIEYSTDYIMTLRKCNLEFLKLTGDGNPKKHVLTWEEIKLIRMVKLTECPENRQDTVKLAMTSVHPGYGTVTFSMTRNKVNLLHHPANDYTSMILARGVPKHDSTRKAVPKTKMSNTVGIRLVPLVIFIVSYFTN</sequence>
<dbReference type="Proteomes" id="UP000483820">
    <property type="component" value="Chromosome X"/>
</dbReference>
<dbReference type="CTD" id="9801515"/>
<organism evidence="2 3">
    <name type="scientific">Caenorhabditis remanei</name>
    <name type="common">Caenorhabditis vulgaris</name>
    <dbReference type="NCBI Taxonomy" id="31234"/>
    <lineage>
        <taxon>Eukaryota</taxon>
        <taxon>Metazoa</taxon>
        <taxon>Ecdysozoa</taxon>
        <taxon>Nematoda</taxon>
        <taxon>Chromadorea</taxon>
        <taxon>Rhabditida</taxon>
        <taxon>Rhabditina</taxon>
        <taxon>Rhabditomorpha</taxon>
        <taxon>Rhabditoidea</taxon>
        <taxon>Rhabditidae</taxon>
        <taxon>Peloderinae</taxon>
        <taxon>Caenorhabditis</taxon>
    </lineage>
</organism>
<protein>
    <submittedName>
        <fullName evidence="2">Uncharacterized protein</fullName>
    </submittedName>
</protein>
<evidence type="ECO:0000313" key="3">
    <source>
        <dbReference type="Proteomes" id="UP000483820"/>
    </source>
</evidence>
<evidence type="ECO:0000256" key="1">
    <source>
        <dbReference type="SAM" id="SignalP"/>
    </source>
</evidence>
<comment type="caution">
    <text evidence="2">The sequence shown here is derived from an EMBL/GenBank/DDBJ whole genome shotgun (WGS) entry which is preliminary data.</text>
</comment>
<proteinExistence type="predicted"/>
<dbReference type="RefSeq" id="XP_003098504.2">
    <property type="nucleotide sequence ID" value="XM_003098456.2"/>
</dbReference>
<feature type="chain" id="PRO_5025397236" evidence="1">
    <location>
        <begin position="20"/>
        <end position="330"/>
    </location>
</feature>
<gene>
    <name evidence="2" type="ORF">GCK72_025122</name>
</gene>
<dbReference type="EMBL" id="WUAV01000006">
    <property type="protein sequence ID" value="KAF1748655.1"/>
    <property type="molecule type" value="Genomic_DNA"/>
</dbReference>
<dbReference type="KEGG" id="crq:GCK72_025122"/>
<dbReference type="AlphaFoldDB" id="A0A6A5G1W7"/>
<name>A0A6A5G1W7_CAERE</name>
<evidence type="ECO:0000313" key="2">
    <source>
        <dbReference type="EMBL" id="KAF1748655.1"/>
    </source>
</evidence>
<reference evidence="2 3" key="1">
    <citation type="submission" date="2019-12" db="EMBL/GenBank/DDBJ databases">
        <title>Chromosome-level assembly of the Caenorhabditis remanei genome.</title>
        <authorList>
            <person name="Teterina A.A."/>
            <person name="Willis J.H."/>
            <person name="Phillips P.C."/>
        </authorList>
    </citation>
    <scope>NUCLEOTIDE SEQUENCE [LARGE SCALE GENOMIC DNA]</scope>
    <source>
        <strain evidence="2 3">PX506</strain>
        <tissue evidence="2">Whole organism</tissue>
    </source>
</reference>
<accession>A0A6A5G1W7</accession>
<feature type="signal peptide" evidence="1">
    <location>
        <begin position="1"/>
        <end position="19"/>
    </location>
</feature>
<dbReference type="GeneID" id="9801515"/>